<evidence type="ECO:0000313" key="2">
    <source>
        <dbReference type="EMBL" id="GBG94523.1"/>
    </source>
</evidence>
<dbReference type="PROSITE" id="PS50965">
    <property type="entry name" value="NERD"/>
    <property type="match status" value="1"/>
</dbReference>
<proteinExistence type="predicted"/>
<protein>
    <recommendedName>
        <fullName evidence="1">NERD domain-containing protein</fullName>
    </recommendedName>
</protein>
<name>A0A401ISK0_9LACO</name>
<dbReference type="OrthoDB" id="2136191at2"/>
<dbReference type="EMBL" id="BFFP01000013">
    <property type="protein sequence ID" value="GBG94523.1"/>
    <property type="molecule type" value="Genomic_DNA"/>
</dbReference>
<keyword evidence="3" id="KW-1185">Reference proteome</keyword>
<evidence type="ECO:0000313" key="3">
    <source>
        <dbReference type="Proteomes" id="UP000286848"/>
    </source>
</evidence>
<dbReference type="RefSeq" id="WP_124976005.1">
    <property type="nucleotide sequence ID" value="NZ_BFFP01000013.1"/>
</dbReference>
<evidence type="ECO:0000259" key="1">
    <source>
        <dbReference type="PROSITE" id="PS50965"/>
    </source>
</evidence>
<dbReference type="Pfam" id="PF08378">
    <property type="entry name" value="NERD"/>
    <property type="match status" value="1"/>
</dbReference>
<reference evidence="2 3" key="1">
    <citation type="journal article" date="2019" name="Int. J. Syst. Evol. Microbiol.">
        <title>Lactobacillus salitolerans sp. nov., a novel lactic acid bacterium isolated from spent mushroom substrates.</title>
        <authorList>
            <person name="Tohno M."/>
            <person name="Tanizawa Y."/>
            <person name="Kojima Y."/>
            <person name="Sakamoto M."/>
            <person name="Nakamura Y."/>
            <person name="Ohkuma M."/>
            <person name="Kobayashi H."/>
        </authorList>
    </citation>
    <scope>NUCLEOTIDE SEQUENCE [LARGE SCALE GENOMIC DNA]</scope>
    <source>
        <strain evidence="2 3">YK43</strain>
    </source>
</reference>
<feature type="domain" description="NERD" evidence="1">
    <location>
        <begin position="33"/>
        <end position="143"/>
    </location>
</feature>
<gene>
    <name evidence="2" type="ORF">LFYK43_09820</name>
</gene>
<dbReference type="InterPro" id="IPR011528">
    <property type="entry name" value="NERD"/>
</dbReference>
<accession>A0A401ISK0</accession>
<sequence length="326" mass="38521">MRQKNLELQFLETLCRRTQLDTKEENQLYRLQQGFTGECQVDQLIKRLPKHPFVLDDLNIQFGQKVTQIDKLVLVGQTLYLLDVKDYQGKYTYQAGSWYHDGKILTGNILSQIDRARDILARILLDNNLSLTIEPVIIFVNPAVQLEIDDPASHTIKRLGEFADWFEQRTTAHRDPAVEQRLVVVLSKYQIPAVAPKADFSQQTHRSLHPGICCPHCHNFALVQKRYSLYCPRCRSFEPKEQAYVRTICEYGVLYFKQDLRRKELFAFFGEEYNRRYIEVCLKKFFKSSGFHGRSSYYINEGQEFRYLFANQMTYFKSLQKRISWR</sequence>
<organism evidence="2 3">
    <name type="scientific">Ligilactobacillus salitolerans</name>
    <dbReference type="NCBI Taxonomy" id="1808352"/>
    <lineage>
        <taxon>Bacteria</taxon>
        <taxon>Bacillati</taxon>
        <taxon>Bacillota</taxon>
        <taxon>Bacilli</taxon>
        <taxon>Lactobacillales</taxon>
        <taxon>Lactobacillaceae</taxon>
        <taxon>Ligilactobacillus</taxon>
    </lineage>
</organism>
<comment type="caution">
    <text evidence="2">The sequence shown here is derived from an EMBL/GenBank/DDBJ whole genome shotgun (WGS) entry which is preliminary data.</text>
</comment>
<dbReference type="AlphaFoldDB" id="A0A401ISK0"/>
<dbReference type="Proteomes" id="UP000286848">
    <property type="component" value="Unassembled WGS sequence"/>
</dbReference>